<gene>
    <name evidence="2" type="ORF">SCLCIDRAFT_1213952</name>
</gene>
<feature type="region of interest" description="Disordered" evidence="1">
    <location>
        <begin position="1"/>
        <end position="23"/>
    </location>
</feature>
<feature type="region of interest" description="Disordered" evidence="1">
    <location>
        <begin position="130"/>
        <end position="152"/>
    </location>
</feature>
<evidence type="ECO:0000256" key="1">
    <source>
        <dbReference type="SAM" id="MobiDB-lite"/>
    </source>
</evidence>
<dbReference type="OrthoDB" id="1881at2759"/>
<feature type="compositionally biased region" description="Low complexity" evidence="1">
    <location>
        <begin position="141"/>
        <end position="150"/>
    </location>
</feature>
<dbReference type="AlphaFoldDB" id="A0A0C3AFT0"/>
<proteinExistence type="predicted"/>
<evidence type="ECO:0000313" key="3">
    <source>
        <dbReference type="Proteomes" id="UP000053989"/>
    </source>
</evidence>
<dbReference type="Proteomes" id="UP000053989">
    <property type="component" value="Unassembled WGS sequence"/>
</dbReference>
<feature type="compositionally biased region" description="Basic and acidic residues" evidence="1">
    <location>
        <begin position="219"/>
        <end position="230"/>
    </location>
</feature>
<dbReference type="InParanoid" id="A0A0C3AFT0"/>
<evidence type="ECO:0000313" key="2">
    <source>
        <dbReference type="EMBL" id="KIM63792.1"/>
    </source>
</evidence>
<protein>
    <submittedName>
        <fullName evidence="2">Uncharacterized protein</fullName>
    </submittedName>
</protein>
<name>A0A0C3AFT0_9AGAM</name>
<organism evidence="2 3">
    <name type="scientific">Scleroderma citrinum Foug A</name>
    <dbReference type="NCBI Taxonomy" id="1036808"/>
    <lineage>
        <taxon>Eukaryota</taxon>
        <taxon>Fungi</taxon>
        <taxon>Dikarya</taxon>
        <taxon>Basidiomycota</taxon>
        <taxon>Agaricomycotina</taxon>
        <taxon>Agaricomycetes</taxon>
        <taxon>Agaricomycetidae</taxon>
        <taxon>Boletales</taxon>
        <taxon>Sclerodermatineae</taxon>
        <taxon>Sclerodermataceae</taxon>
        <taxon>Scleroderma</taxon>
    </lineage>
</organism>
<dbReference type="EMBL" id="KN822032">
    <property type="protein sequence ID" value="KIM63792.1"/>
    <property type="molecule type" value="Genomic_DNA"/>
</dbReference>
<feature type="region of interest" description="Disordered" evidence="1">
    <location>
        <begin position="198"/>
        <end position="230"/>
    </location>
</feature>
<sequence>MDDDNFPEQVSTPPKQRPLPTPLTLPVEMSLSKEHVAEIGADTPCRTRRGEGRARHHVRGYMDHSMTSSLNLKRTPPGSPVQIRPPHGLASTSHQPVPRIRSYSFAGNSISMNDAVDQSMWFDRLVQNSPVGLDDDEGRKSSTTLQTTSSGLPTCSVGAGATMRRSSRLHDRHQHCANRFRSFTVVDALYEEPLEIVPSSQSESTMEQFSLSQSLPTARVRDNQIEHMRG</sequence>
<dbReference type="HOGENOM" id="CLU_1205372_0_0_1"/>
<accession>A0A0C3AFT0</accession>
<feature type="compositionally biased region" description="Polar residues" evidence="1">
    <location>
        <begin position="198"/>
        <end position="216"/>
    </location>
</feature>
<reference evidence="2 3" key="1">
    <citation type="submission" date="2014-04" db="EMBL/GenBank/DDBJ databases">
        <authorList>
            <consortium name="DOE Joint Genome Institute"/>
            <person name="Kuo A."/>
            <person name="Kohler A."/>
            <person name="Nagy L.G."/>
            <person name="Floudas D."/>
            <person name="Copeland A."/>
            <person name="Barry K.W."/>
            <person name="Cichocki N."/>
            <person name="Veneault-Fourrey C."/>
            <person name="LaButti K."/>
            <person name="Lindquist E.A."/>
            <person name="Lipzen A."/>
            <person name="Lundell T."/>
            <person name="Morin E."/>
            <person name="Murat C."/>
            <person name="Sun H."/>
            <person name="Tunlid A."/>
            <person name="Henrissat B."/>
            <person name="Grigoriev I.V."/>
            <person name="Hibbett D.S."/>
            <person name="Martin F."/>
            <person name="Nordberg H.P."/>
            <person name="Cantor M.N."/>
            <person name="Hua S.X."/>
        </authorList>
    </citation>
    <scope>NUCLEOTIDE SEQUENCE [LARGE SCALE GENOMIC DNA]</scope>
    <source>
        <strain evidence="2 3">Foug A</strain>
    </source>
</reference>
<keyword evidence="3" id="KW-1185">Reference proteome</keyword>
<reference evidence="3" key="2">
    <citation type="submission" date="2015-01" db="EMBL/GenBank/DDBJ databases">
        <title>Evolutionary Origins and Diversification of the Mycorrhizal Mutualists.</title>
        <authorList>
            <consortium name="DOE Joint Genome Institute"/>
            <consortium name="Mycorrhizal Genomics Consortium"/>
            <person name="Kohler A."/>
            <person name="Kuo A."/>
            <person name="Nagy L.G."/>
            <person name="Floudas D."/>
            <person name="Copeland A."/>
            <person name="Barry K.W."/>
            <person name="Cichocki N."/>
            <person name="Veneault-Fourrey C."/>
            <person name="LaButti K."/>
            <person name="Lindquist E.A."/>
            <person name="Lipzen A."/>
            <person name="Lundell T."/>
            <person name="Morin E."/>
            <person name="Murat C."/>
            <person name="Riley R."/>
            <person name="Ohm R."/>
            <person name="Sun H."/>
            <person name="Tunlid A."/>
            <person name="Henrissat B."/>
            <person name="Grigoriev I.V."/>
            <person name="Hibbett D.S."/>
            <person name="Martin F."/>
        </authorList>
    </citation>
    <scope>NUCLEOTIDE SEQUENCE [LARGE SCALE GENOMIC DNA]</scope>
    <source>
        <strain evidence="3">Foug A</strain>
    </source>
</reference>